<organism evidence="2 3">
    <name type="scientific">Cytobacillus oceanisediminis</name>
    <dbReference type="NCBI Taxonomy" id="665099"/>
    <lineage>
        <taxon>Bacteria</taxon>
        <taxon>Bacillati</taxon>
        <taxon>Bacillota</taxon>
        <taxon>Bacilli</taxon>
        <taxon>Bacillales</taxon>
        <taxon>Bacillaceae</taxon>
        <taxon>Cytobacillus</taxon>
    </lineage>
</organism>
<dbReference type="Proteomes" id="UP000180194">
    <property type="component" value="Unassembled WGS sequence"/>
</dbReference>
<name>A0ABX3CYS9_9BACI</name>
<evidence type="ECO:0000313" key="2">
    <source>
        <dbReference type="EMBL" id="OHX50628.1"/>
    </source>
</evidence>
<protein>
    <submittedName>
        <fullName evidence="2">Uncharacterized protein</fullName>
    </submittedName>
</protein>
<proteinExistence type="predicted"/>
<sequence length="64" mass="7085">MLKSAANKYLCARNNSAVVLSLSYTYPCLAALACLEILSSFSMIFDLKEVLLETPTSEKNSFIF</sequence>
<keyword evidence="3" id="KW-1185">Reference proteome</keyword>
<accession>A0ABX3CYS9</accession>
<evidence type="ECO:0000256" key="1">
    <source>
        <dbReference type="SAM" id="Phobius"/>
    </source>
</evidence>
<keyword evidence="1" id="KW-0472">Membrane</keyword>
<dbReference type="EMBL" id="MBRJ01000004">
    <property type="protein sequence ID" value="OHX50628.1"/>
    <property type="molecule type" value="Genomic_DNA"/>
</dbReference>
<dbReference type="PROSITE" id="PS51257">
    <property type="entry name" value="PROKAR_LIPOPROTEIN"/>
    <property type="match status" value="1"/>
</dbReference>
<comment type="caution">
    <text evidence="2">The sequence shown here is derived from an EMBL/GenBank/DDBJ whole genome shotgun (WGS) entry which is preliminary data.</text>
</comment>
<gene>
    <name evidence="2" type="ORF">BBV17_06300</name>
</gene>
<keyword evidence="1" id="KW-0812">Transmembrane</keyword>
<evidence type="ECO:0000313" key="3">
    <source>
        <dbReference type="Proteomes" id="UP000180194"/>
    </source>
</evidence>
<reference evidence="2 3" key="1">
    <citation type="submission" date="2016-07" db="EMBL/GenBank/DDBJ databases">
        <title>Bacillus oceanisediminis whole genome.</title>
        <authorList>
            <person name="Pal Y."/>
            <person name="Verma A."/>
            <person name="Mual P."/>
            <person name="Srinivasan K."/>
        </authorList>
    </citation>
    <scope>NUCLEOTIDE SEQUENCE [LARGE SCALE GENOMIC DNA]</scope>
    <source>
        <strain evidence="2 3">Bhandara28</strain>
    </source>
</reference>
<keyword evidence="1" id="KW-1133">Transmembrane helix</keyword>
<feature type="transmembrane region" description="Helical" evidence="1">
    <location>
        <begin position="24"/>
        <end position="45"/>
    </location>
</feature>